<dbReference type="GO" id="GO:0000974">
    <property type="term" value="C:Prp19 complex"/>
    <property type="evidence" value="ECO:0007669"/>
    <property type="project" value="TreeGrafter"/>
</dbReference>
<dbReference type="Pfam" id="PF23231">
    <property type="entry name" value="HAT_Syf1_CNRKL1_C"/>
    <property type="match status" value="1"/>
</dbReference>
<comment type="subcellular location">
    <subcellularLocation>
        <location evidence="1">Nucleus</location>
    </subcellularLocation>
</comment>
<keyword evidence="3" id="KW-0507">mRNA processing</keyword>
<keyword evidence="5" id="KW-0677">Repeat</keyword>
<accession>A0A1L0GIZ2</accession>
<dbReference type="AlphaFoldDB" id="A0A1L0GIZ2"/>
<organism evidence="12 13">
    <name type="scientific">Sungouiella intermedia</name>
    <dbReference type="NCBI Taxonomy" id="45354"/>
    <lineage>
        <taxon>Eukaryota</taxon>
        <taxon>Fungi</taxon>
        <taxon>Dikarya</taxon>
        <taxon>Ascomycota</taxon>
        <taxon>Saccharomycotina</taxon>
        <taxon>Pichiomycetes</taxon>
        <taxon>Metschnikowiaceae</taxon>
        <taxon>Sungouiella</taxon>
    </lineage>
</organism>
<keyword evidence="4" id="KW-0747">Spliceosome</keyword>
<dbReference type="GO" id="GO:0000245">
    <property type="term" value="P:spliceosomal complex assembly"/>
    <property type="evidence" value="ECO:0007669"/>
    <property type="project" value="TreeGrafter"/>
</dbReference>
<comment type="function">
    <text evidence="8">Involved in pre-mRNA splicing and cell cycle progression. Required for the spliceosome assembly and initiation of the DNA replication.</text>
</comment>
<dbReference type="InterPro" id="IPR055430">
    <property type="entry name" value="HAT_Syf1_CNRKL1_C"/>
</dbReference>
<keyword evidence="13" id="KW-1185">Reference proteome</keyword>
<dbReference type="InterPro" id="IPR003107">
    <property type="entry name" value="HAT"/>
</dbReference>
<evidence type="ECO:0000256" key="9">
    <source>
        <dbReference type="ARBA" id="ARBA00039167"/>
    </source>
</evidence>
<feature type="domain" description="Pre-mRNA-splicing factor Syf1/CRNKL1-like C-terminal HAT-repeats" evidence="10">
    <location>
        <begin position="387"/>
        <end position="592"/>
    </location>
</feature>
<name>A0A1L0GIZ2_9ASCO</name>
<reference evidence="12 13" key="1">
    <citation type="submission" date="2016-10" db="EMBL/GenBank/DDBJ databases">
        <authorList>
            <person name="de Groot N.N."/>
        </authorList>
    </citation>
    <scope>NUCLEOTIDE SEQUENCE [LARGE SCALE GENOMIC DNA]</scope>
    <source>
        <strain evidence="12 13">CBS 141442</strain>
    </source>
</reference>
<dbReference type="PANTHER" id="PTHR11246:SF3">
    <property type="entry name" value="CROOKED NECK-LIKE PROTEIN 1"/>
    <property type="match status" value="1"/>
</dbReference>
<dbReference type="STRING" id="45354.A0A1L0GIZ2"/>
<dbReference type="InterPro" id="IPR045075">
    <property type="entry name" value="Syf1-like"/>
</dbReference>
<keyword evidence="6" id="KW-0508">mRNA splicing</keyword>
<protein>
    <recommendedName>
        <fullName evidence="9">Pre-mRNA-splicing factor CLF1</fullName>
    </recommendedName>
</protein>
<dbReference type="SUPFAM" id="SSF48452">
    <property type="entry name" value="TPR-like"/>
    <property type="match status" value="3"/>
</dbReference>
<dbReference type="Proteomes" id="UP000182334">
    <property type="component" value="Chromosome V"/>
</dbReference>
<evidence type="ECO:0000259" key="10">
    <source>
        <dbReference type="Pfam" id="PF23231"/>
    </source>
</evidence>
<gene>
    <name evidence="12" type="ORF">SAMEA4029010_CIC11G00000001524</name>
</gene>
<evidence type="ECO:0000259" key="11">
    <source>
        <dbReference type="Pfam" id="PF23233"/>
    </source>
</evidence>
<keyword evidence="7" id="KW-0539">Nucleus</keyword>
<dbReference type="GO" id="GO:0071014">
    <property type="term" value="C:post-mRNA release spliceosomal complex"/>
    <property type="evidence" value="ECO:0007669"/>
    <property type="project" value="TreeGrafter"/>
</dbReference>
<dbReference type="GO" id="GO:0071007">
    <property type="term" value="C:U2-type catalytic step 2 spliceosome"/>
    <property type="evidence" value="ECO:0007669"/>
    <property type="project" value="TreeGrafter"/>
</dbReference>
<dbReference type="SMART" id="SM00386">
    <property type="entry name" value="HAT"/>
    <property type="match status" value="12"/>
</dbReference>
<sequence length="716" mass="84301">MSNPISLPPNLALEGNRTNDYKPADIQVTSSDILKDANHIRQSTFNRPQQTIQDLDELRSYQLTKRKEFEQQLNKNRLNFGQWIRYAKWEIDQNHDFKRARSIMERALEVNVQHIPFWVRYIEIELLHKNVNHARNLLDRAVTTLPRTDKLWFMYVQTEESLANYRGVRAVFERWLTWKPPKEVWDSYIAFEKRYDEYDNLRNIYLRYLVEFGGEGEIWWKWAKFEVSGPAPDEVQIARVRGIFEGAIDNLAQQGKLQDEYLPALLKLWADWEMSVKEAERSRAVYTILLELGLLSKQQQAIIFEDFSEFEKRYGLIGGEDATVRLKRLYQYEKDVAQDPRDYDSWWDYIKLQESDKLDLEIAELLKNATLVSPIHTSKLTSWRRYVFLWIKLAWIQELNLVDIDGARAIWKQALEVVAKRKFTFAKLWILYSEFELRNGDDGLTAARKILGRAIGQSSNGSPKNKIFKHYIALERKLGEWTRVRKLYEKWLELSLVYDQSQDGATNLGLVVLKEFVQFEQSVDESDRCVGLFEAVIAVIHKTTPESDNDSYYFSFIEFLKEEMLYDKARQAYREKLTTTPSAKVWILFALFESQILSPSQLQELESTTGEEVQFLVEDYHRKQTRAIFTEAFNWFKSAGDSENAIRILEAWKDYESAHGTDESLNKVIDRMPTAVKKRRTVEGVEEVYVEYVFPEIKPDLSKFLANARKWALNNS</sequence>
<dbReference type="Pfam" id="PF23233">
    <property type="entry name" value="HAT_Syf1_CNRKL1_N"/>
    <property type="match status" value="1"/>
</dbReference>
<dbReference type="EMBL" id="LT635760">
    <property type="protein sequence ID" value="SGZ56197.1"/>
    <property type="molecule type" value="Genomic_DNA"/>
</dbReference>
<evidence type="ECO:0000256" key="8">
    <source>
        <dbReference type="ARBA" id="ARBA00037040"/>
    </source>
</evidence>
<dbReference type="GO" id="GO:0071011">
    <property type="term" value="C:precatalytic spliceosome"/>
    <property type="evidence" value="ECO:0007669"/>
    <property type="project" value="TreeGrafter"/>
</dbReference>
<evidence type="ECO:0000256" key="3">
    <source>
        <dbReference type="ARBA" id="ARBA00022664"/>
    </source>
</evidence>
<evidence type="ECO:0000256" key="6">
    <source>
        <dbReference type="ARBA" id="ARBA00023187"/>
    </source>
</evidence>
<evidence type="ECO:0000256" key="7">
    <source>
        <dbReference type="ARBA" id="ARBA00023242"/>
    </source>
</evidence>
<proteinExistence type="inferred from homology"/>
<evidence type="ECO:0000313" key="13">
    <source>
        <dbReference type="Proteomes" id="UP000182334"/>
    </source>
</evidence>
<feature type="domain" description="Pre-mRNA-splicing factor Syf1-like N-terminal HAT-repeats" evidence="11">
    <location>
        <begin position="68"/>
        <end position="209"/>
    </location>
</feature>
<evidence type="ECO:0000256" key="1">
    <source>
        <dbReference type="ARBA" id="ARBA00004123"/>
    </source>
</evidence>
<dbReference type="PANTHER" id="PTHR11246">
    <property type="entry name" value="PRE-MRNA SPLICING FACTOR"/>
    <property type="match status" value="1"/>
</dbReference>
<evidence type="ECO:0000256" key="2">
    <source>
        <dbReference type="ARBA" id="ARBA00008644"/>
    </source>
</evidence>
<evidence type="ECO:0000256" key="5">
    <source>
        <dbReference type="ARBA" id="ARBA00022737"/>
    </source>
</evidence>
<dbReference type="OrthoDB" id="541719at2759"/>
<comment type="similarity">
    <text evidence="2">Belongs to the crooked-neck family.</text>
</comment>
<evidence type="ECO:0000256" key="4">
    <source>
        <dbReference type="ARBA" id="ARBA00022728"/>
    </source>
</evidence>
<dbReference type="Gene3D" id="1.25.40.10">
    <property type="entry name" value="Tetratricopeptide repeat domain"/>
    <property type="match status" value="3"/>
</dbReference>
<dbReference type="InterPro" id="IPR011990">
    <property type="entry name" value="TPR-like_helical_dom_sf"/>
</dbReference>
<evidence type="ECO:0000313" key="12">
    <source>
        <dbReference type="EMBL" id="SGZ56197.1"/>
    </source>
</evidence>
<dbReference type="InterPro" id="IPR055433">
    <property type="entry name" value="HAT_Syf1-like_N"/>
</dbReference>